<dbReference type="PANTHER" id="PTHR42724:SF1">
    <property type="entry name" value="TETRAACYLDISACCHARIDE 4'-KINASE, MITOCHONDRIAL-RELATED"/>
    <property type="match status" value="1"/>
</dbReference>
<dbReference type="InterPro" id="IPR027417">
    <property type="entry name" value="P-loop_NTPase"/>
</dbReference>
<feature type="binding site" evidence="13">
    <location>
        <begin position="51"/>
        <end position="58"/>
    </location>
    <ligand>
        <name>ATP</name>
        <dbReference type="ChEBI" id="CHEBI:30616"/>
    </ligand>
</feature>
<evidence type="ECO:0000313" key="14">
    <source>
        <dbReference type="EMBL" id="RAU21744.1"/>
    </source>
</evidence>
<dbReference type="GO" id="GO:0005886">
    <property type="term" value="C:plasma membrane"/>
    <property type="evidence" value="ECO:0007669"/>
    <property type="project" value="TreeGrafter"/>
</dbReference>
<dbReference type="EMBL" id="PGTO01000008">
    <property type="protein sequence ID" value="RAU21744.1"/>
    <property type="molecule type" value="Genomic_DNA"/>
</dbReference>
<keyword evidence="15" id="KW-1185">Reference proteome</keyword>
<dbReference type="EC" id="2.7.1.130" evidence="3 13"/>
<accession>A0A364NXD6</accession>
<dbReference type="GO" id="GO:0009244">
    <property type="term" value="P:lipopolysaccharide core region biosynthetic process"/>
    <property type="evidence" value="ECO:0007669"/>
    <property type="project" value="TreeGrafter"/>
</dbReference>
<dbReference type="SUPFAM" id="SSF52540">
    <property type="entry name" value="P-loop containing nucleoside triphosphate hydrolases"/>
    <property type="match status" value="1"/>
</dbReference>
<reference evidence="14 15" key="1">
    <citation type="submission" date="2017-11" db="EMBL/GenBank/DDBJ databases">
        <title>Draft genome sequence of magnetotactic bacterium Magnetospirillum kuznetsovii LBB-42.</title>
        <authorList>
            <person name="Grouzdev D.S."/>
            <person name="Rysina M.S."/>
            <person name="Baslerov R.V."/>
            <person name="Koziaeva V."/>
        </authorList>
    </citation>
    <scope>NUCLEOTIDE SEQUENCE [LARGE SCALE GENOMIC DNA]</scope>
    <source>
        <strain evidence="14 15">LBB-42</strain>
    </source>
</reference>
<dbReference type="OrthoDB" id="9766423at2"/>
<proteinExistence type="inferred from homology"/>
<protein>
    <recommendedName>
        <fullName evidence="4 13">Tetraacyldisaccharide 4'-kinase</fullName>
        <ecNumber evidence="3 13">2.7.1.130</ecNumber>
    </recommendedName>
    <alternativeName>
        <fullName evidence="12 13">Lipid A 4'-kinase</fullName>
    </alternativeName>
</protein>
<keyword evidence="7 13" id="KW-0808">Transferase</keyword>
<keyword evidence="8 13" id="KW-0547">Nucleotide-binding</keyword>
<dbReference type="GO" id="GO:0009029">
    <property type="term" value="F:lipid-A 4'-kinase activity"/>
    <property type="evidence" value="ECO:0007669"/>
    <property type="project" value="UniProtKB-UniRule"/>
</dbReference>
<evidence type="ECO:0000256" key="11">
    <source>
        <dbReference type="ARBA" id="ARBA00023098"/>
    </source>
</evidence>
<evidence type="ECO:0000313" key="15">
    <source>
        <dbReference type="Proteomes" id="UP000251075"/>
    </source>
</evidence>
<comment type="similarity">
    <text evidence="13">Belongs to the LpxK family.</text>
</comment>
<dbReference type="UniPathway" id="UPA00359">
    <property type="reaction ID" value="UER00482"/>
</dbReference>
<comment type="caution">
    <text evidence="14">The sequence shown here is derived from an EMBL/GenBank/DDBJ whole genome shotgun (WGS) entry which is preliminary data.</text>
</comment>
<evidence type="ECO:0000256" key="9">
    <source>
        <dbReference type="ARBA" id="ARBA00022777"/>
    </source>
</evidence>
<evidence type="ECO:0000256" key="6">
    <source>
        <dbReference type="ARBA" id="ARBA00022556"/>
    </source>
</evidence>
<dbReference type="AlphaFoldDB" id="A0A364NXD6"/>
<keyword evidence="11 13" id="KW-0443">Lipid metabolism</keyword>
<evidence type="ECO:0000256" key="7">
    <source>
        <dbReference type="ARBA" id="ARBA00022679"/>
    </source>
</evidence>
<organism evidence="14 15">
    <name type="scientific">Paramagnetospirillum kuznetsovii</name>
    <dbReference type="NCBI Taxonomy" id="2053833"/>
    <lineage>
        <taxon>Bacteria</taxon>
        <taxon>Pseudomonadati</taxon>
        <taxon>Pseudomonadota</taxon>
        <taxon>Alphaproteobacteria</taxon>
        <taxon>Rhodospirillales</taxon>
        <taxon>Magnetospirillaceae</taxon>
        <taxon>Paramagnetospirillum</taxon>
    </lineage>
</organism>
<keyword evidence="10 13" id="KW-0067">ATP-binding</keyword>
<gene>
    <name evidence="13" type="primary">lpxK</name>
    <name evidence="14" type="ORF">CU669_12305</name>
</gene>
<evidence type="ECO:0000256" key="10">
    <source>
        <dbReference type="ARBA" id="ARBA00022840"/>
    </source>
</evidence>
<comment type="function">
    <text evidence="1 13">Transfers the gamma-phosphate of ATP to the 4'-position of a tetraacyldisaccharide 1-phosphate intermediate (termed DS-1-P) to form tetraacyldisaccharide 1,4'-bis-phosphate (lipid IVA).</text>
</comment>
<evidence type="ECO:0000256" key="2">
    <source>
        <dbReference type="ARBA" id="ARBA00004870"/>
    </source>
</evidence>
<dbReference type="RefSeq" id="WP_112145076.1">
    <property type="nucleotide sequence ID" value="NZ_PGTO01000008.1"/>
</dbReference>
<evidence type="ECO:0000256" key="5">
    <source>
        <dbReference type="ARBA" id="ARBA00022516"/>
    </source>
</evidence>
<dbReference type="InterPro" id="IPR003758">
    <property type="entry name" value="LpxK"/>
</dbReference>
<evidence type="ECO:0000256" key="1">
    <source>
        <dbReference type="ARBA" id="ARBA00002274"/>
    </source>
</evidence>
<comment type="pathway">
    <text evidence="2 13">Glycolipid biosynthesis; lipid IV(A) biosynthesis; lipid IV(A) from (3R)-3-hydroxytetradecanoyl-[acyl-carrier-protein] and UDP-N-acetyl-alpha-D-glucosamine: step 6/6.</text>
</comment>
<dbReference type="HAMAP" id="MF_00409">
    <property type="entry name" value="LpxK"/>
    <property type="match status" value="1"/>
</dbReference>
<comment type="catalytic activity">
    <reaction evidence="13">
        <text>a lipid A disaccharide + ATP = a lipid IVA + ADP + H(+)</text>
        <dbReference type="Rhea" id="RHEA:67840"/>
        <dbReference type="ChEBI" id="CHEBI:15378"/>
        <dbReference type="ChEBI" id="CHEBI:30616"/>
        <dbReference type="ChEBI" id="CHEBI:176343"/>
        <dbReference type="ChEBI" id="CHEBI:176425"/>
        <dbReference type="ChEBI" id="CHEBI:456216"/>
        <dbReference type="EC" id="2.7.1.130"/>
    </reaction>
</comment>
<sequence length="325" mass="34657">MRAPDFWRDDNVLAACLAPLGAVYAWAVARNLERAEEYRPAVPVICVGNIVAGGAGKTPVAMALARRLLAAGRKPHMLTRGYGGSEVGPRAVDLDRHDAARMGDEALLLAEVAPTWVSRWRPDGAVAAVEMGADLIIMDDGFQNGSIAKDLSLVVVDGSYGFGNGRPIPAGPCREPAATGLRRADALVIIGEDRAGTAELAEQAGIPVLRARLAPGPEGAALMGRKVVAFAGIGRPEKFFETLKGCGARLVTTTAFPDHYAYDRSEIEDLLREAAANDAQVITTTKDRVRLPEDLRRKVAVLPVTLDWDDADLLPPLLDRIGVNL</sequence>
<dbReference type="GO" id="GO:0009245">
    <property type="term" value="P:lipid A biosynthetic process"/>
    <property type="evidence" value="ECO:0007669"/>
    <property type="project" value="UniProtKB-UniRule"/>
</dbReference>
<dbReference type="GO" id="GO:0005524">
    <property type="term" value="F:ATP binding"/>
    <property type="evidence" value="ECO:0007669"/>
    <property type="project" value="UniProtKB-UniRule"/>
</dbReference>
<keyword evidence="5 13" id="KW-0444">Lipid biosynthesis</keyword>
<evidence type="ECO:0000256" key="8">
    <source>
        <dbReference type="ARBA" id="ARBA00022741"/>
    </source>
</evidence>
<dbReference type="NCBIfam" id="TIGR00682">
    <property type="entry name" value="lpxK"/>
    <property type="match status" value="1"/>
</dbReference>
<keyword evidence="6 13" id="KW-0441">Lipid A biosynthesis</keyword>
<evidence type="ECO:0000256" key="3">
    <source>
        <dbReference type="ARBA" id="ARBA00012071"/>
    </source>
</evidence>
<name>A0A364NXD6_9PROT</name>
<evidence type="ECO:0000256" key="4">
    <source>
        <dbReference type="ARBA" id="ARBA00016436"/>
    </source>
</evidence>
<dbReference type="Proteomes" id="UP000251075">
    <property type="component" value="Unassembled WGS sequence"/>
</dbReference>
<dbReference type="PANTHER" id="PTHR42724">
    <property type="entry name" value="TETRAACYLDISACCHARIDE 4'-KINASE"/>
    <property type="match status" value="1"/>
</dbReference>
<evidence type="ECO:0000256" key="13">
    <source>
        <dbReference type="HAMAP-Rule" id="MF_00409"/>
    </source>
</evidence>
<evidence type="ECO:0000256" key="12">
    <source>
        <dbReference type="ARBA" id="ARBA00029757"/>
    </source>
</evidence>
<dbReference type="Pfam" id="PF02606">
    <property type="entry name" value="LpxK"/>
    <property type="match status" value="1"/>
</dbReference>
<keyword evidence="9 13" id="KW-0418">Kinase</keyword>